<feature type="transmembrane region" description="Helical" evidence="1">
    <location>
        <begin position="92"/>
        <end position="108"/>
    </location>
</feature>
<keyword evidence="3" id="KW-1185">Reference proteome</keyword>
<dbReference type="Proteomes" id="UP001060504">
    <property type="component" value="Unassembled WGS sequence"/>
</dbReference>
<organism evidence="2 3">
    <name type="scientific">Mycolicibacterium cyprinidarum</name>
    <dbReference type="NCBI Taxonomy" id="2860311"/>
    <lineage>
        <taxon>Bacteria</taxon>
        <taxon>Bacillati</taxon>
        <taxon>Actinomycetota</taxon>
        <taxon>Actinomycetes</taxon>
        <taxon>Mycobacteriales</taxon>
        <taxon>Mycobacteriaceae</taxon>
        <taxon>Mycolicibacterium</taxon>
    </lineage>
</organism>
<name>A0ABQ4VD19_9MYCO</name>
<dbReference type="EMBL" id="BPRH01002520">
    <property type="protein sequence ID" value="GJF17521.1"/>
    <property type="molecule type" value="Genomic_DNA"/>
</dbReference>
<evidence type="ECO:0000313" key="2">
    <source>
        <dbReference type="EMBL" id="GJF17521.1"/>
    </source>
</evidence>
<evidence type="ECO:0000256" key="1">
    <source>
        <dbReference type="SAM" id="Phobius"/>
    </source>
</evidence>
<protein>
    <recommendedName>
        <fullName evidence="4">DUF2721 domain-containing protein</fullName>
    </recommendedName>
</protein>
<feature type="transmembrane region" description="Helical" evidence="1">
    <location>
        <begin position="114"/>
        <end position="135"/>
    </location>
</feature>
<gene>
    <name evidence="2" type="ORF">NGTWS1702_24080</name>
</gene>
<accession>A0ABQ4VD19</accession>
<keyword evidence="1" id="KW-1133">Transmembrane helix</keyword>
<evidence type="ECO:0000313" key="3">
    <source>
        <dbReference type="Proteomes" id="UP001060504"/>
    </source>
</evidence>
<reference evidence="2 3" key="1">
    <citation type="submission" date="2021-08" db="EMBL/GenBank/DDBJ databases">
        <title>Draft genome sequence of Mycolicibacterium sp. NGTWS1702 strain.</title>
        <authorList>
            <person name="Matsumoto M."/>
            <person name="Tang B.C.C."/>
            <person name="Machida Y."/>
            <person name="Matoyama H."/>
            <person name="Kishihara T."/>
            <person name="Sato S."/>
            <person name="Kondo I."/>
            <person name="Sano M."/>
            <person name="Kato G."/>
        </authorList>
    </citation>
    <scope>NUCLEOTIDE SEQUENCE [LARGE SCALE GENOMIC DNA]</scope>
    <source>
        <strain evidence="2 3">NGTWSNA01</strain>
    </source>
</reference>
<keyword evidence="1" id="KW-0812">Transmembrane</keyword>
<proteinExistence type="predicted"/>
<sequence>MPGFADLALGAAPIAGGALLGVAAGNIKPPDLRAIIKQDQDLLDRIPEGDTERRANLQRTIDGRIDDLVAAYDKNQSLREVAMSYSGNWRDIVLFVCAVLFTVIWWNIDHAKHSNWMLLFVVMILVSVITGIYAFRGIARAIRTFTRRGAKGDDAAQ</sequence>
<comment type="caution">
    <text evidence="2">The sequence shown here is derived from an EMBL/GenBank/DDBJ whole genome shotgun (WGS) entry which is preliminary data.</text>
</comment>
<keyword evidence="1" id="KW-0472">Membrane</keyword>
<evidence type="ECO:0008006" key="4">
    <source>
        <dbReference type="Google" id="ProtNLM"/>
    </source>
</evidence>